<evidence type="ECO:0000259" key="1">
    <source>
        <dbReference type="Pfam" id="PF04073"/>
    </source>
</evidence>
<dbReference type="RefSeq" id="WP_272137801.1">
    <property type="nucleotide sequence ID" value="NZ_JAQLOI010000001.1"/>
</dbReference>
<dbReference type="Pfam" id="PF04073">
    <property type="entry name" value="tRNA_edit"/>
    <property type="match status" value="1"/>
</dbReference>
<dbReference type="CDD" id="cd04332">
    <property type="entry name" value="YbaK_like"/>
    <property type="match status" value="1"/>
</dbReference>
<dbReference type="SUPFAM" id="SSF55826">
    <property type="entry name" value="YbaK/ProRS associated domain"/>
    <property type="match status" value="1"/>
</dbReference>
<evidence type="ECO:0000313" key="2">
    <source>
        <dbReference type="EMBL" id="MDB1124883.1"/>
    </source>
</evidence>
<evidence type="ECO:0000313" key="3">
    <source>
        <dbReference type="Proteomes" id="UP001210678"/>
    </source>
</evidence>
<name>A0ABT4YTJ1_9VIBR</name>
<dbReference type="PANTHER" id="PTHR30411:SF9">
    <property type="entry name" value="MULTIFUNCTIONAL SER_THR-TRNA DEACYLASE PROXP-Y"/>
    <property type="match status" value="1"/>
</dbReference>
<dbReference type="InterPro" id="IPR007214">
    <property type="entry name" value="YbaK/aa-tRNA-synth-assoc-dom"/>
</dbReference>
<proteinExistence type="predicted"/>
<organism evidence="2 3">
    <name type="scientific">Vibrio algarum</name>
    <dbReference type="NCBI Taxonomy" id="3020714"/>
    <lineage>
        <taxon>Bacteria</taxon>
        <taxon>Pseudomonadati</taxon>
        <taxon>Pseudomonadota</taxon>
        <taxon>Gammaproteobacteria</taxon>
        <taxon>Vibrionales</taxon>
        <taxon>Vibrionaceae</taxon>
        <taxon>Vibrio</taxon>
    </lineage>
</organism>
<dbReference type="Proteomes" id="UP001210678">
    <property type="component" value="Unassembled WGS sequence"/>
</dbReference>
<feature type="domain" description="YbaK/aminoacyl-tRNA synthetase-associated" evidence="1">
    <location>
        <begin position="26"/>
        <end position="142"/>
    </location>
</feature>
<comment type="caution">
    <text evidence="2">The sequence shown here is derived from an EMBL/GenBank/DDBJ whole genome shotgun (WGS) entry which is preliminary data.</text>
</comment>
<accession>A0ABT4YTJ1</accession>
<sequence length="155" mass="17015">MIKTKITALLDQEGVAYRVLPHSSPSTSIVETAAQRGIPTSKMVKSILLRDMDDNYIIACVPGNKPVDPKKIRAFLKCRRITCVSLNEVEAVTGYQVGTISPLLLKFPIPIFFDSSLLDMQEITISSGCNMAGIALNIHDLISLCLPQITDIIRD</sequence>
<dbReference type="Gene3D" id="3.90.960.10">
    <property type="entry name" value="YbaK/aminoacyl-tRNA synthetase-associated domain"/>
    <property type="match status" value="1"/>
</dbReference>
<reference evidence="2 3" key="1">
    <citation type="submission" date="2023-01" db="EMBL/GenBank/DDBJ databases">
        <title>Vibrio sp. KJ40-1 sp.nov, isolated from marine algae.</title>
        <authorList>
            <person name="Butt M."/>
            <person name="Kim J.M.J."/>
            <person name="Jeon C.O.C."/>
        </authorList>
    </citation>
    <scope>NUCLEOTIDE SEQUENCE [LARGE SCALE GENOMIC DNA]</scope>
    <source>
        <strain evidence="2 3">KJ40-1</strain>
    </source>
</reference>
<dbReference type="EMBL" id="JAQLOI010000001">
    <property type="protein sequence ID" value="MDB1124883.1"/>
    <property type="molecule type" value="Genomic_DNA"/>
</dbReference>
<gene>
    <name evidence="2" type="ORF">PGX00_15010</name>
</gene>
<dbReference type="PANTHER" id="PTHR30411">
    <property type="entry name" value="CYTOPLASMIC PROTEIN"/>
    <property type="match status" value="1"/>
</dbReference>
<protein>
    <submittedName>
        <fullName evidence="2">YbaK/EbsC family protein</fullName>
    </submittedName>
</protein>
<keyword evidence="3" id="KW-1185">Reference proteome</keyword>
<dbReference type="InterPro" id="IPR036754">
    <property type="entry name" value="YbaK/aa-tRNA-synt-asso_dom_sf"/>
</dbReference>